<evidence type="ECO:0000313" key="2">
    <source>
        <dbReference type="EMBL" id="GAA4441577.1"/>
    </source>
</evidence>
<reference evidence="3" key="1">
    <citation type="journal article" date="2019" name="Int. J. Syst. Evol. Microbiol.">
        <title>The Global Catalogue of Microorganisms (GCM) 10K type strain sequencing project: providing services to taxonomists for standard genome sequencing and annotation.</title>
        <authorList>
            <consortium name="The Broad Institute Genomics Platform"/>
            <consortium name="The Broad Institute Genome Sequencing Center for Infectious Disease"/>
            <person name="Wu L."/>
            <person name="Ma J."/>
        </authorList>
    </citation>
    <scope>NUCLEOTIDE SEQUENCE [LARGE SCALE GENOMIC DNA]</scope>
    <source>
        <strain evidence="3">JCM 17926</strain>
    </source>
</reference>
<dbReference type="PROSITE" id="PS51257">
    <property type="entry name" value="PROKAR_LIPOPROTEIN"/>
    <property type="match status" value="1"/>
</dbReference>
<protein>
    <recommendedName>
        <fullName evidence="4">Phosphatidate cytidylyltransferase</fullName>
    </recommendedName>
</protein>
<evidence type="ECO:0000256" key="1">
    <source>
        <dbReference type="SAM" id="Phobius"/>
    </source>
</evidence>
<organism evidence="2 3">
    <name type="scientific">Pontibacter saemangeumensis</name>
    <dbReference type="NCBI Taxonomy" id="1084525"/>
    <lineage>
        <taxon>Bacteria</taxon>
        <taxon>Pseudomonadati</taxon>
        <taxon>Bacteroidota</taxon>
        <taxon>Cytophagia</taxon>
        <taxon>Cytophagales</taxon>
        <taxon>Hymenobacteraceae</taxon>
        <taxon>Pontibacter</taxon>
    </lineage>
</organism>
<proteinExistence type="predicted"/>
<sequence length="59" mass="7027">MRNLHRKWLYSLSFLLLTFTMSGCDLIGDVLEFGFWTAIIIIVILVLIVYFILRMFRGR</sequence>
<evidence type="ECO:0008006" key="4">
    <source>
        <dbReference type="Google" id="ProtNLM"/>
    </source>
</evidence>
<keyword evidence="3" id="KW-1185">Reference proteome</keyword>
<keyword evidence="1" id="KW-0472">Membrane</keyword>
<feature type="transmembrane region" description="Helical" evidence="1">
    <location>
        <begin position="33"/>
        <end position="53"/>
    </location>
</feature>
<gene>
    <name evidence="2" type="ORF">GCM10023188_40260</name>
</gene>
<keyword evidence="1" id="KW-1133">Transmembrane helix</keyword>
<comment type="caution">
    <text evidence="2">The sequence shown here is derived from an EMBL/GenBank/DDBJ whole genome shotgun (WGS) entry which is preliminary data.</text>
</comment>
<dbReference type="EMBL" id="BAABHC010000029">
    <property type="protein sequence ID" value="GAA4441577.1"/>
    <property type="molecule type" value="Genomic_DNA"/>
</dbReference>
<dbReference type="RefSeq" id="WP_345161710.1">
    <property type="nucleotide sequence ID" value="NZ_BAABHC010000029.1"/>
</dbReference>
<accession>A0ABP8M2W2</accession>
<dbReference type="Proteomes" id="UP001500552">
    <property type="component" value="Unassembled WGS sequence"/>
</dbReference>
<evidence type="ECO:0000313" key="3">
    <source>
        <dbReference type="Proteomes" id="UP001500552"/>
    </source>
</evidence>
<keyword evidence="1" id="KW-0812">Transmembrane</keyword>
<name>A0ABP8M2W2_9BACT</name>